<dbReference type="AlphaFoldDB" id="A0A8S4QZZ4"/>
<dbReference type="EMBL" id="CAKXAJ010024410">
    <property type="protein sequence ID" value="CAH2228654.1"/>
    <property type="molecule type" value="Genomic_DNA"/>
</dbReference>
<dbReference type="Proteomes" id="UP000838756">
    <property type="component" value="Unassembled WGS sequence"/>
</dbReference>
<name>A0A8S4QZZ4_9NEOP</name>
<reference evidence="1" key="1">
    <citation type="submission" date="2022-03" db="EMBL/GenBank/DDBJ databases">
        <authorList>
            <person name="Lindestad O."/>
        </authorList>
    </citation>
    <scope>NUCLEOTIDE SEQUENCE</scope>
</reference>
<accession>A0A8S4QZZ4</accession>
<comment type="caution">
    <text evidence="1">The sequence shown here is derived from an EMBL/GenBank/DDBJ whole genome shotgun (WGS) entry which is preliminary data.</text>
</comment>
<gene>
    <name evidence="1" type="primary">jg23650</name>
    <name evidence="1" type="ORF">PAEG_LOCUS8429</name>
</gene>
<protein>
    <submittedName>
        <fullName evidence="1">Jg23650 protein</fullName>
    </submittedName>
</protein>
<evidence type="ECO:0000313" key="2">
    <source>
        <dbReference type="Proteomes" id="UP000838756"/>
    </source>
</evidence>
<dbReference type="PANTHER" id="PTHR47027">
    <property type="entry name" value="REVERSE TRANSCRIPTASE DOMAIN-CONTAINING PROTEIN"/>
    <property type="match status" value="1"/>
</dbReference>
<proteinExistence type="predicted"/>
<sequence length="127" mass="15285">MQMDKELQRQVNNSWACYWSLKQIVKSKDIPMLTKSKVYNMCILPILTYRCQTWGLTKAHQQKLKICQHRMERSMLNIKLKDKWSLRKIKKATGVMHVTRKIQRLKERWNGHVVSSLKEKWTKEIIS</sequence>
<evidence type="ECO:0000313" key="1">
    <source>
        <dbReference type="EMBL" id="CAH2228654.1"/>
    </source>
</evidence>
<keyword evidence="2" id="KW-1185">Reference proteome</keyword>
<dbReference type="OrthoDB" id="410104at2759"/>
<dbReference type="PANTHER" id="PTHR47027:SF20">
    <property type="entry name" value="REVERSE TRANSCRIPTASE-LIKE PROTEIN WITH RNA-DIRECTED DNA POLYMERASE DOMAIN"/>
    <property type="match status" value="1"/>
</dbReference>
<organism evidence="1 2">
    <name type="scientific">Pararge aegeria aegeria</name>
    <dbReference type="NCBI Taxonomy" id="348720"/>
    <lineage>
        <taxon>Eukaryota</taxon>
        <taxon>Metazoa</taxon>
        <taxon>Ecdysozoa</taxon>
        <taxon>Arthropoda</taxon>
        <taxon>Hexapoda</taxon>
        <taxon>Insecta</taxon>
        <taxon>Pterygota</taxon>
        <taxon>Neoptera</taxon>
        <taxon>Endopterygota</taxon>
        <taxon>Lepidoptera</taxon>
        <taxon>Glossata</taxon>
        <taxon>Ditrysia</taxon>
        <taxon>Papilionoidea</taxon>
        <taxon>Nymphalidae</taxon>
        <taxon>Satyrinae</taxon>
        <taxon>Satyrini</taxon>
        <taxon>Parargina</taxon>
        <taxon>Pararge</taxon>
    </lineage>
</organism>